<sequence length="113" mass="12261">MHEMSLAESIVSLVESHAEAEGFSRVKAIWLEIGELAGVEVEALTFSLDVVMRESLMEGAQVHIRRQPAQGWCLACSQAVEVRDRVSGCPLCGSHQLQVSGGDALRVAELEVE</sequence>
<feature type="binding site" evidence="4">
    <location>
        <position position="73"/>
    </location>
    <ligand>
        <name>Zn(2+)</name>
        <dbReference type="ChEBI" id="CHEBI:29105"/>
    </ligand>
</feature>
<keyword evidence="3 4" id="KW-0862">Zinc</keyword>
<accession>A0A318L921</accession>
<comment type="function">
    <text evidence="4">Involved in the maturation of [NiFe] hydrogenases. Required for nickel insertion into the metal center of the hydrogenase.</text>
</comment>
<dbReference type="GO" id="GO:0051604">
    <property type="term" value="P:protein maturation"/>
    <property type="evidence" value="ECO:0007669"/>
    <property type="project" value="InterPro"/>
</dbReference>
<feature type="binding site" evidence="4">
    <location>
        <position position="89"/>
    </location>
    <ligand>
        <name>Zn(2+)</name>
        <dbReference type="ChEBI" id="CHEBI:29105"/>
    </ligand>
</feature>
<proteinExistence type="inferred from homology"/>
<dbReference type="Pfam" id="PF01155">
    <property type="entry name" value="HypA"/>
    <property type="match status" value="1"/>
</dbReference>
<dbReference type="PIRSF" id="PIRSF004761">
    <property type="entry name" value="Hydrgn_mat_HypA"/>
    <property type="match status" value="1"/>
</dbReference>
<dbReference type="FunFam" id="3.30.2320.80:FF:000001">
    <property type="entry name" value="Hydrogenase maturation factor HypA"/>
    <property type="match status" value="1"/>
</dbReference>
<evidence type="ECO:0000256" key="4">
    <source>
        <dbReference type="HAMAP-Rule" id="MF_00213"/>
    </source>
</evidence>
<feature type="binding site" evidence="4">
    <location>
        <position position="92"/>
    </location>
    <ligand>
        <name>Zn(2+)</name>
        <dbReference type="ChEBI" id="CHEBI:29105"/>
    </ligand>
</feature>
<evidence type="ECO:0000256" key="3">
    <source>
        <dbReference type="ARBA" id="ARBA00022833"/>
    </source>
</evidence>
<dbReference type="NCBIfam" id="TIGR00100">
    <property type="entry name" value="hypA"/>
    <property type="match status" value="1"/>
</dbReference>
<name>A0A318L921_9NEIS</name>
<dbReference type="InterPro" id="IPR020538">
    <property type="entry name" value="Hydgase_Ni_incorp_HypA/HybF_CS"/>
</dbReference>
<dbReference type="RefSeq" id="WP_110389316.1">
    <property type="nucleotide sequence ID" value="NZ_QJKI01000001.1"/>
</dbReference>
<dbReference type="InterPro" id="IPR000688">
    <property type="entry name" value="HypA/HybF"/>
</dbReference>
<dbReference type="Gene3D" id="3.30.2320.80">
    <property type="match status" value="1"/>
</dbReference>
<dbReference type="Proteomes" id="UP000247555">
    <property type="component" value="Unassembled WGS sequence"/>
</dbReference>
<gene>
    <name evidence="4" type="primary">hypA</name>
    <name evidence="5" type="ORF">DFR34_101246</name>
</gene>
<reference evidence="5 6" key="1">
    <citation type="submission" date="2018-05" db="EMBL/GenBank/DDBJ databases">
        <title>Genomic Encyclopedia of Type Strains, Phase IV (KMG-IV): sequencing the most valuable type-strain genomes for metagenomic binning, comparative biology and taxonomic classification.</title>
        <authorList>
            <person name="Goeker M."/>
        </authorList>
    </citation>
    <scope>NUCLEOTIDE SEQUENCE [LARGE SCALE GENOMIC DNA]</scope>
    <source>
        <strain evidence="5 6">DSM 29661</strain>
    </source>
</reference>
<evidence type="ECO:0000256" key="2">
    <source>
        <dbReference type="ARBA" id="ARBA00022723"/>
    </source>
</evidence>
<protein>
    <recommendedName>
        <fullName evidence="4">Hydrogenase maturation factor HypA</fullName>
    </recommendedName>
</protein>
<dbReference type="GO" id="GO:0016530">
    <property type="term" value="F:metallochaperone activity"/>
    <property type="evidence" value="ECO:0007669"/>
    <property type="project" value="UniProtKB-ARBA"/>
</dbReference>
<evidence type="ECO:0000313" key="6">
    <source>
        <dbReference type="Proteomes" id="UP000247555"/>
    </source>
</evidence>
<dbReference type="NCBIfam" id="NF009046">
    <property type="entry name" value="PRK12380.1"/>
    <property type="match status" value="1"/>
</dbReference>
<dbReference type="OrthoDB" id="288014at2"/>
<keyword evidence="6" id="KW-1185">Reference proteome</keyword>
<dbReference type="PROSITE" id="PS01249">
    <property type="entry name" value="HYPA"/>
    <property type="match status" value="1"/>
</dbReference>
<dbReference type="GO" id="GO:0016151">
    <property type="term" value="F:nickel cation binding"/>
    <property type="evidence" value="ECO:0007669"/>
    <property type="project" value="UniProtKB-UniRule"/>
</dbReference>
<dbReference type="GO" id="GO:0008270">
    <property type="term" value="F:zinc ion binding"/>
    <property type="evidence" value="ECO:0007669"/>
    <property type="project" value="UniProtKB-UniRule"/>
</dbReference>
<evidence type="ECO:0000313" key="5">
    <source>
        <dbReference type="EMBL" id="PXX82013.1"/>
    </source>
</evidence>
<comment type="similarity">
    <text evidence="4">Belongs to the HypA/HybF family.</text>
</comment>
<dbReference type="PANTHER" id="PTHR34535">
    <property type="entry name" value="HYDROGENASE MATURATION FACTOR HYPA"/>
    <property type="match status" value="1"/>
</dbReference>
<feature type="binding site" evidence="4">
    <location>
        <position position="76"/>
    </location>
    <ligand>
        <name>Zn(2+)</name>
        <dbReference type="ChEBI" id="CHEBI:29105"/>
    </ligand>
</feature>
<organism evidence="5 6">
    <name type="scientific">Rivihabitans pingtungensis</name>
    <dbReference type="NCBI Taxonomy" id="1054498"/>
    <lineage>
        <taxon>Bacteria</taxon>
        <taxon>Pseudomonadati</taxon>
        <taxon>Pseudomonadota</taxon>
        <taxon>Betaproteobacteria</taxon>
        <taxon>Neisseriales</taxon>
        <taxon>Aquaspirillaceae</taxon>
        <taxon>Rivihabitans</taxon>
    </lineage>
</organism>
<comment type="caution">
    <text evidence="5">The sequence shown here is derived from an EMBL/GenBank/DDBJ whole genome shotgun (WGS) entry which is preliminary data.</text>
</comment>
<keyword evidence="1 4" id="KW-0533">Nickel</keyword>
<dbReference type="PANTHER" id="PTHR34535:SF4">
    <property type="entry name" value="HYDROGENASE MATURATION FACTOR HYBF"/>
    <property type="match status" value="1"/>
</dbReference>
<dbReference type="AlphaFoldDB" id="A0A318L921"/>
<feature type="binding site" evidence="4">
    <location>
        <position position="2"/>
    </location>
    <ligand>
        <name>Ni(2+)</name>
        <dbReference type="ChEBI" id="CHEBI:49786"/>
    </ligand>
</feature>
<dbReference type="EMBL" id="QJKI01000001">
    <property type="protein sequence ID" value="PXX82013.1"/>
    <property type="molecule type" value="Genomic_DNA"/>
</dbReference>
<dbReference type="HAMAP" id="MF_00213">
    <property type="entry name" value="HypA_HybF"/>
    <property type="match status" value="1"/>
</dbReference>
<keyword evidence="2 4" id="KW-0479">Metal-binding</keyword>
<evidence type="ECO:0000256" key="1">
    <source>
        <dbReference type="ARBA" id="ARBA00022596"/>
    </source>
</evidence>